<dbReference type="EMBL" id="JACOYY010000007">
    <property type="protein sequence ID" value="MBI2052091.1"/>
    <property type="molecule type" value="Genomic_DNA"/>
</dbReference>
<name>A0A931YDN3_9BACT</name>
<evidence type="ECO:0000256" key="5">
    <source>
        <dbReference type="ARBA" id="ARBA00023284"/>
    </source>
</evidence>
<evidence type="ECO:0000313" key="8">
    <source>
        <dbReference type="EMBL" id="MBI2052091.1"/>
    </source>
</evidence>
<keyword evidence="6" id="KW-0472">Membrane</keyword>
<dbReference type="PANTHER" id="PTHR13887">
    <property type="entry name" value="GLUTATHIONE S-TRANSFERASE KAPPA"/>
    <property type="match status" value="1"/>
</dbReference>
<keyword evidence="4" id="KW-1015">Disulfide bond</keyword>
<dbReference type="SUPFAM" id="SSF52833">
    <property type="entry name" value="Thioredoxin-like"/>
    <property type="match status" value="1"/>
</dbReference>
<dbReference type="EMBL" id="JACPHQ010000020">
    <property type="protein sequence ID" value="MBI2465937.1"/>
    <property type="molecule type" value="Genomic_DNA"/>
</dbReference>
<evidence type="ECO:0000313" key="10">
    <source>
        <dbReference type="Proteomes" id="UP000709672"/>
    </source>
</evidence>
<protein>
    <submittedName>
        <fullName evidence="9">DsbA family protein</fullName>
    </submittedName>
</protein>
<organism evidence="9 10">
    <name type="scientific">Candidatus Sungiibacteriota bacterium</name>
    <dbReference type="NCBI Taxonomy" id="2750080"/>
    <lineage>
        <taxon>Bacteria</taxon>
        <taxon>Candidatus Sungiibacteriota</taxon>
    </lineage>
</organism>
<keyword evidence="2" id="KW-0732">Signal</keyword>
<proteinExistence type="inferred from homology"/>
<comment type="similarity">
    <text evidence="1">Belongs to the thioredoxin family. DsbA subfamily.</text>
</comment>
<dbReference type="InterPro" id="IPR013766">
    <property type="entry name" value="Thioredoxin_domain"/>
</dbReference>
<reference evidence="9" key="1">
    <citation type="submission" date="2020-07" db="EMBL/GenBank/DDBJ databases">
        <title>Huge and variable diversity of episymbiotic CPR bacteria and DPANN archaea in groundwater ecosystems.</title>
        <authorList>
            <person name="He C.Y."/>
            <person name="Keren R."/>
            <person name="Whittaker M."/>
            <person name="Farag I.F."/>
            <person name="Doudna J."/>
            <person name="Cate J.H.D."/>
            <person name="Banfield J.F."/>
        </authorList>
    </citation>
    <scope>NUCLEOTIDE SEQUENCE</scope>
    <source>
        <strain evidence="8">NC_groundwater_191_Ag_S-0.1um_45_8</strain>
        <strain evidence="9">NC_groundwater_418_Ag_B-0.1um_45_10</strain>
    </source>
</reference>
<evidence type="ECO:0000256" key="6">
    <source>
        <dbReference type="SAM" id="Phobius"/>
    </source>
</evidence>
<dbReference type="GO" id="GO:0016491">
    <property type="term" value="F:oxidoreductase activity"/>
    <property type="evidence" value="ECO:0007669"/>
    <property type="project" value="UniProtKB-KW"/>
</dbReference>
<sequence>MEPQETNNQPGKSSFSVPMSIVVAGLLVAGAVWFRGSGDVDTTATIGGAKPIKVELGDLPVLGNDDAKVTAVEFGDYQCPFCELFFQQVEPILRDQYIKNGQVKMVWRDFAFLGPESFWAAEAARCANDQGKFWQYHDVLFNRQNGENQGAFVKDNLKKFAGELGLDQAAFDACLDGGKYTQAVKDDTDYGRSVGVNGTPATFINGEIVEGVNQADPFTGFKNVIEKYLK</sequence>
<comment type="caution">
    <text evidence="9">The sequence shown here is derived from an EMBL/GenBank/DDBJ whole genome shotgun (WGS) entry which is preliminary data.</text>
</comment>
<keyword evidence="6" id="KW-0812">Transmembrane</keyword>
<evidence type="ECO:0000256" key="4">
    <source>
        <dbReference type="ARBA" id="ARBA00023157"/>
    </source>
</evidence>
<feature type="domain" description="Thioredoxin" evidence="7">
    <location>
        <begin position="27"/>
        <end position="230"/>
    </location>
</feature>
<dbReference type="AlphaFoldDB" id="A0A931YDN3"/>
<dbReference type="PANTHER" id="PTHR13887:SF14">
    <property type="entry name" value="DISULFIDE BOND FORMATION PROTEIN D"/>
    <property type="match status" value="1"/>
</dbReference>
<keyword evidence="5" id="KW-0676">Redox-active center</keyword>
<evidence type="ECO:0000256" key="3">
    <source>
        <dbReference type="ARBA" id="ARBA00023002"/>
    </source>
</evidence>
<keyword evidence="3" id="KW-0560">Oxidoreductase</keyword>
<dbReference type="Gene3D" id="3.40.30.10">
    <property type="entry name" value="Glutaredoxin"/>
    <property type="match status" value="1"/>
</dbReference>
<dbReference type="Proteomes" id="UP000786662">
    <property type="component" value="Unassembled WGS sequence"/>
</dbReference>
<evidence type="ECO:0000313" key="9">
    <source>
        <dbReference type="EMBL" id="MBI2465937.1"/>
    </source>
</evidence>
<keyword evidence="6" id="KW-1133">Transmembrane helix</keyword>
<accession>A0A931YDN3</accession>
<evidence type="ECO:0000256" key="1">
    <source>
        <dbReference type="ARBA" id="ARBA00005791"/>
    </source>
</evidence>
<feature type="transmembrane region" description="Helical" evidence="6">
    <location>
        <begin position="15"/>
        <end position="34"/>
    </location>
</feature>
<gene>
    <name evidence="8" type="ORF">HYT38_00225</name>
    <name evidence="9" type="ORF">HYV66_01760</name>
</gene>
<dbReference type="InterPro" id="IPR012336">
    <property type="entry name" value="Thioredoxin-like_fold"/>
</dbReference>
<dbReference type="InterPro" id="IPR036249">
    <property type="entry name" value="Thioredoxin-like_sf"/>
</dbReference>
<evidence type="ECO:0000256" key="2">
    <source>
        <dbReference type="ARBA" id="ARBA00022729"/>
    </source>
</evidence>
<evidence type="ECO:0000259" key="7">
    <source>
        <dbReference type="PROSITE" id="PS51352"/>
    </source>
</evidence>
<dbReference type="PROSITE" id="PS51352">
    <property type="entry name" value="THIOREDOXIN_2"/>
    <property type="match status" value="1"/>
</dbReference>
<dbReference type="Pfam" id="PF13462">
    <property type="entry name" value="Thioredoxin_4"/>
    <property type="match status" value="1"/>
</dbReference>
<dbReference type="Proteomes" id="UP000709672">
    <property type="component" value="Unassembled WGS sequence"/>
</dbReference>